<evidence type="ECO:0000313" key="2">
    <source>
        <dbReference type="EMBL" id="KAJ1203501.1"/>
    </source>
</evidence>
<organism evidence="2 3">
    <name type="scientific">Pleurodeles waltl</name>
    <name type="common">Iberian ribbed newt</name>
    <dbReference type="NCBI Taxonomy" id="8319"/>
    <lineage>
        <taxon>Eukaryota</taxon>
        <taxon>Metazoa</taxon>
        <taxon>Chordata</taxon>
        <taxon>Craniata</taxon>
        <taxon>Vertebrata</taxon>
        <taxon>Euteleostomi</taxon>
        <taxon>Amphibia</taxon>
        <taxon>Batrachia</taxon>
        <taxon>Caudata</taxon>
        <taxon>Salamandroidea</taxon>
        <taxon>Salamandridae</taxon>
        <taxon>Pleurodelinae</taxon>
        <taxon>Pleurodeles</taxon>
    </lineage>
</organism>
<dbReference type="EMBL" id="JANPWB010000003">
    <property type="protein sequence ID" value="KAJ1203501.1"/>
    <property type="molecule type" value="Genomic_DNA"/>
</dbReference>
<protein>
    <submittedName>
        <fullName evidence="2">Uncharacterized protein</fullName>
    </submittedName>
</protein>
<dbReference type="Proteomes" id="UP001066276">
    <property type="component" value="Chromosome 2_1"/>
</dbReference>
<evidence type="ECO:0000313" key="3">
    <source>
        <dbReference type="Proteomes" id="UP001066276"/>
    </source>
</evidence>
<gene>
    <name evidence="2" type="ORF">NDU88_007286</name>
</gene>
<reference evidence="2" key="1">
    <citation type="journal article" date="2022" name="bioRxiv">
        <title>Sequencing and chromosome-scale assembly of the giantPleurodeles waltlgenome.</title>
        <authorList>
            <person name="Brown T."/>
            <person name="Elewa A."/>
            <person name="Iarovenko S."/>
            <person name="Subramanian E."/>
            <person name="Araus A.J."/>
            <person name="Petzold A."/>
            <person name="Susuki M."/>
            <person name="Suzuki K.-i.T."/>
            <person name="Hayashi T."/>
            <person name="Toyoda A."/>
            <person name="Oliveira C."/>
            <person name="Osipova E."/>
            <person name="Leigh N.D."/>
            <person name="Simon A."/>
            <person name="Yun M.H."/>
        </authorList>
    </citation>
    <scope>NUCLEOTIDE SEQUENCE</scope>
    <source>
        <strain evidence="2">20211129_DDA</strain>
        <tissue evidence="2">Liver</tissue>
    </source>
</reference>
<comment type="caution">
    <text evidence="2">The sequence shown here is derived from an EMBL/GenBank/DDBJ whole genome shotgun (WGS) entry which is preliminary data.</text>
</comment>
<keyword evidence="3" id="KW-1185">Reference proteome</keyword>
<sequence length="82" mass="8467">MILSESNWGVGGLNAPVQRPGESAAAAHRITLKFIRRTRSEVGTGQERGEGRARFPSGRAAVGDARLASGVCLGSGKCAGFP</sequence>
<evidence type="ECO:0000256" key="1">
    <source>
        <dbReference type="SAM" id="MobiDB-lite"/>
    </source>
</evidence>
<feature type="region of interest" description="Disordered" evidence="1">
    <location>
        <begin position="1"/>
        <end position="22"/>
    </location>
</feature>
<dbReference type="AlphaFoldDB" id="A0AAV7VT54"/>
<feature type="region of interest" description="Disordered" evidence="1">
    <location>
        <begin position="40"/>
        <end position="59"/>
    </location>
</feature>
<name>A0AAV7VT54_PLEWA</name>
<accession>A0AAV7VT54</accession>
<proteinExistence type="predicted"/>